<evidence type="ECO:0000256" key="6">
    <source>
        <dbReference type="ARBA" id="ARBA00023002"/>
    </source>
</evidence>
<organism evidence="10 11">
    <name type="scientific">Alkaliphilus metalliredigens (strain QYMF)</name>
    <dbReference type="NCBI Taxonomy" id="293826"/>
    <lineage>
        <taxon>Bacteria</taxon>
        <taxon>Bacillati</taxon>
        <taxon>Bacillota</taxon>
        <taxon>Clostridia</taxon>
        <taxon>Peptostreptococcales</taxon>
        <taxon>Natronincolaceae</taxon>
        <taxon>Alkaliphilus</taxon>
    </lineage>
</organism>
<dbReference type="PROSITE" id="PS51918">
    <property type="entry name" value="RADICAL_SAM"/>
    <property type="match status" value="1"/>
</dbReference>
<dbReference type="GO" id="GO:0016491">
    <property type="term" value="F:oxidoreductase activity"/>
    <property type="evidence" value="ECO:0007669"/>
    <property type="project" value="UniProtKB-KW"/>
</dbReference>
<keyword evidence="6" id="KW-0560">Oxidoreductase</keyword>
<keyword evidence="7" id="KW-0408">Iron</keyword>
<dbReference type="Proteomes" id="UP000001572">
    <property type="component" value="Chromosome"/>
</dbReference>
<feature type="domain" description="Radical SAM core" evidence="9">
    <location>
        <begin position="19"/>
        <end position="236"/>
    </location>
</feature>
<keyword evidence="11" id="KW-1185">Reference proteome</keyword>
<evidence type="ECO:0000256" key="2">
    <source>
        <dbReference type="ARBA" id="ARBA00009777"/>
    </source>
</evidence>
<evidence type="ECO:0000313" key="11">
    <source>
        <dbReference type="Proteomes" id="UP000001572"/>
    </source>
</evidence>
<dbReference type="InterPro" id="IPR001989">
    <property type="entry name" value="Radical_activat_CS"/>
</dbReference>
<dbReference type="InterPro" id="IPR034457">
    <property type="entry name" value="Organic_radical-activating"/>
</dbReference>
<dbReference type="GO" id="GO:0046872">
    <property type="term" value="F:metal ion binding"/>
    <property type="evidence" value="ECO:0007669"/>
    <property type="project" value="UniProtKB-KW"/>
</dbReference>
<dbReference type="PANTHER" id="PTHR30352">
    <property type="entry name" value="PYRUVATE FORMATE-LYASE-ACTIVATING ENZYME"/>
    <property type="match status" value="1"/>
</dbReference>
<keyword evidence="5" id="KW-0479">Metal-binding</keyword>
<keyword evidence="3" id="KW-0004">4Fe-4S</keyword>
<dbReference type="KEGG" id="amt:Amet_3586"/>
<dbReference type="InterPro" id="IPR007197">
    <property type="entry name" value="rSAM"/>
</dbReference>
<dbReference type="InterPro" id="IPR058240">
    <property type="entry name" value="rSAM_sf"/>
</dbReference>
<dbReference type="GO" id="GO:0051539">
    <property type="term" value="F:4 iron, 4 sulfur cluster binding"/>
    <property type="evidence" value="ECO:0007669"/>
    <property type="project" value="UniProtKB-KW"/>
</dbReference>
<dbReference type="eggNOG" id="COG1180">
    <property type="taxonomic scope" value="Bacteria"/>
</dbReference>
<proteinExistence type="inferred from homology"/>
<dbReference type="STRING" id="293826.Amet_3586"/>
<dbReference type="Pfam" id="PF04055">
    <property type="entry name" value="Radical_SAM"/>
    <property type="match status" value="1"/>
</dbReference>
<evidence type="ECO:0000313" key="10">
    <source>
        <dbReference type="EMBL" id="ABR49708.1"/>
    </source>
</evidence>
<dbReference type="OrthoDB" id="9782387at2"/>
<dbReference type="SUPFAM" id="SSF102114">
    <property type="entry name" value="Radical SAM enzymes"/>
    <property type="match status" value="1"/>
</dbReference>
<comment type="similarity">
    <text evidence="2">Belongs to the organic radical-activating enzymes family.</text>
</comment>
<name>A6TU40_ALKMQ</name>
<dbReference type="AlphaFoldDB" id="A6TU40"/>
<keyword evidence="8" id="KW-0411">Iron-sulfur</keyword>
<evidence type="ECO:0000256" key="3">
    <source>
        <dbReference type="ARBA" id="ARBA00022485"/>
    </source>
</evidence>
<reference evidence="11" key="1">
    <citation type="journal article" date="2016" name="Genome Announc.">
        <title>Complete genome sequence of Alkaliphilus metalliredigens strain QYMF, an alkaliphilic and metal-reducing bacterium isolated from borax-contaminated leachate ponds.</title>
        <authorList>
            <person name="Hwang C."/>
            <person name="Copeland A."/>
            <person name="Lucas S."/>
            <person name="Lapidus A."/>
            <person name="Barry K."/>
            <person name="Detter J.C."/>
            <person name="Glavina Del Rio T."/>
            <person name="Hammon N."/>
            <person name="Israni S."/>
            <person name="Dalin E."/>
            <person name="Tice H."/>
            <person name="Pitluck S."/>
            <person name="Chertkov O."/>
            <person name="Brettin T."/>
            <person name="Bruce D."/>
            <person name="Han C."/>
            <person name="Schmutz J."/>
            <person name="Larimer F."/>
            <person name="Land M.L."/>
            <person name="Hauser L."/>
            <person name="Kyrpides N."/>
            <person name="Mikhailova N."/>
            <person name="Ye Q."/>
            <person name="Zhou J."/>
            <person name="Richardson P."/>
            <person name="Fields M.W."/>
        </authorList>
    </citation>
    <scope>NUCLEOTIDE SEQUENCE [LARGE SCALE GENOMIC DNA]</scope>
    <source>
        <strain evidence="11">QYMF</strain>
    </source>
</reference>
<gene>
    <name evidence="10" type="ordered locus">Amet_3586</name>
</gene>
<dbReference type="Gene3D" id="3.20.20.70">
    <property type="entry name" value="Aldolase class I"/>
    <property type="match status" value="1"/>
</dbReference>
<dbReference type="SFLD" id="SFLDS00029">
    <property type="entry name" value="Radical_SAM"/>
    <property type="match status" value="1"/>
</dbReference>
<accession>A6TU40</accession>
<dbReference type="PANTHER" id="PTHR30352:SF13">
    <property type="entry name" value="GLYCYL-RADICAL ENZYME ACTIVATING ENZYME YJJW-RELATED"/>
    <property type="match status" value="1"/>
</dbReference>
<evidence type="ECO:0000256" key="5">
    <source>
        <dbReference type="ARBA" id="ARBA00022723"/>
    </source>
</evidence>
<evidence type="ECO:0000256" key="7">
    <source>
        <dbReference type="ARBA" id="ARBA00023004"/>
    </source>
</evidence>
<comment type="cofactor">
    <cofactor evidence="1">
        <name>[4Fe-4S] cluster</name>
        <dbReference type="ChEBI" id="CHEBI:49883"/>
    </cofactor>
</comment>
<dbReference type="HOGENOM" id="CLU_058969_3_1_9"/>
<dbReference type="CDD" id="cd01335">
    <property type="entry name" value="Radical_SAM"/>
    <property type="match status" value="1"/>
</dbReference>
<protein>
    <submittedName>
        <fullName evidence="10">Radical SAM domain protein</fullName>
    </submittedName>
</protein>
<dbReference type="SFLD" id="SFLDG01066">
    <property type="entry name" value="organic_radical-activating_enz"/>
    <property type="match status" value="1"/>
</dbReference>
<evidence type="ECO:0000259" key="9">
    <source>
        <dbReference type="PROSITE" id="PS51918"/>
    </source>
</evidence>
<dbReference type="EMBL" id="CP000724">
    <property type="protein sequence ID" value="ABR49708.1"/>
    <property type="molecule type" value="Genomic_DNA"/>
</dbReference>
<keyword evidence="4" id="KW-0949">S-adenosyl-L-methionine</keyword>
<dbReference type="PROSITE" id="PS01087">
    <property type="entry name" value="RADICAL_ACTIVATING"/>
    <property type="match status" value="1"/>
</dbReference>
<evidence type="ECO:0000256" key="8">
    <source>
        <dbReference type="ARBA" id="ARBA00023014"/>
    </source>
</evidence>
<evidence type="ECO:0000256" key="1">
    <source>
        <dbReference type="ARBA" id="ARBA00001966"/>
    </source>
</evidence>
<sequence>MEIQEITLPVNEIIPFSNVDGRGNRTSIFVQGCNLNCVYCHNPETIKLPCEETQETNYTIKELLSIIKKYGPYIRGITVSGGEATLYSTYLTQLFGEVKKLGLTCYIDTNGLFNLEKMEALIPITDKFLFDIKGINNLEKVTRKKQVNSFDNLEYLLKLNKVEEVRTVCINEYIDLESTVKEVSMRLRKYDDVIYKLIRVHHRGLTLNQKELVQGFVPSTKEMVHLENLAKSIGVKNVMSIF</sequence>
<evidence type="ECO:0000256" key="4">
    <source>
        <dbReference type="ARBA" id="ARBA00022691"/>
    </source>
</evidence>
<dbReference type="InterPro" id="IPR013785">
    <property type="entry name" value="Aldolase_TIM"/>
</dbReference>